<reference evidence="2 3" key="1">
    <citation type="submission" date="2017-04" db="EMBL/GenBank/DDBJ databases">
        <authorList>
            <person name="Afonso C.L."/>
            <person name="Miller P.J."/>
            <person name="Scott M.A."/>
            <person name="Spackman E."/>
            <person name="Goraichik I."/>
            <person name="Dimitrov K.M."/>
            <person name="Suarez D.L."/>
            <person name="Swayne D.E."/>
        </authorList>
    </citation>
    <scope>NUCLEOTIDE SEQUENCE [LARGE SCALE GENOMIC DNA]</scope>
    <source>
        <strain evidence="3">XA(T)</strain>
    </source>
</reference>
<dbReference type="STRING" id="1619308.B5808_13900"/>
<evidence type="ECO:0000313" key="2">
    <source>
        <dbReference type="EMBL" id="ARJ06192.1"/>
    </source>
</evidence>
<dbReference type="EMBL" id="CP020715">
    <property type="protein sequence ID" value="ARJ06192.1"/>
    <property type="molecule type" value="Genomic_DNA"/>
</dbReference>
<feature type="compositionally biased region" description="Acidic residues" evidence="1">
    <location>
        <begin position="99"/>
        <end position="108"/>
    </location>
</feature>
<dbReference type="Proteomes" id="UP000192775">
    <property type="component" value="Chromosome"/>
</dbReference>
<protein>
    <submittedName>
        <fullName evidence="2">Uncharacterized protein</fullName>
    </submittedName>
</protein>
<feature type="region of interest" description="Disordered" evidence="1">
    <location>
        <begin position="86"/>
        <end position="108"/>
    </location>
</feature>
<proteinExistence type="predicted"/>
<organism evidence="2 3">
    <name type="scientific">Cnuibacter physcomitrellae</name>
    <dbReference type="NCBI Taxonomy" id="1619308"/>
    <lineage>
        <taxon>Bacteria</taxon>
        <taxon>Bacillati</taxon>
        <taxon>Actinomycetota</taxon>
        <taxon>Actinomycetes</taxon>
        <taxon>Micrococcales</taxon>
        <taxon>Microbacteriaceae</taxon>
        <taxon>Cnuibacter</taxon>
    </lineage>
</organism>
<feature type="compositionally biased region" description="Basic and acidic residues" evidence="1">
    <location>
        <begin position="1"/>
        <end position="22"/>
    </location>
</feature>
<name>A0A1X9LP18_9MICO</name>
<feature type="region of interest" description="Disordered" evidence="1">
    <location>
        <begin position="1"/>
        <end position="59"/>
    </location>
</feature>
<evidence type="ECO:0000313" key="3">
    <source>
        <dbReference type="Proteomes" id="UP000192775"/>
    </source>
</evidence>
<keyword evidence="3" id="KW-1185">Reference proteome</keyword>
<gene>
    <name evidence="2" type="ORF">B5808_13900</name>
</gene>
<feature type="compositionally biased region" description="Acidic residues" evidence="1">
    <location>
        <begin position="42"/>
        <end position="53"/>
    </location>
</feature>
<evidence type="ECO:0000256" key="1">
    <source>
        <dbReference type="SAM" id="MobiDB-lite"/>
    </source>
</evidence>
<dbReference type="RefSeq" id="WP_085020330.1">
    <property type="nucleotide sequence ID" value="NZ_BMHD01000001.1"/>
</dbReference>
<sequence length="108" mass="11682">MERGNTTHGARVDDELEKEDRAFVQGHPSPSHVEEFRQTEGFPDDTDPEEVDEAAGMSGALVDDEVVFETRTGDDDVDDLDGEIVAAGSTEETPLSETIGEETDDGGR</sequence>
<accession>A0A1X9LP18</accession>
<dbReference type="KEGG" id="cphy:B5808_13900"/>
<dbReference type="AlphaFoldDB" id="A0A1X9LP18"/>